<dbReference type="EMBL" id="JAAGWF010000018">
    <property type="protein sequence ID" value="NEK59497.1"/>
    <property type="molecule type" value="Genomic_DNA"/>
</dbReference>
<sequence>MAPSVSSAGEIQQSGGGRSPSPRHRRTALVGGLAVAAAGVLAAVVGSGQGTPSPPVAFAEDWITAWNDRDAQTVSQMTCHYLPAFTAASTVQLHLDRVPADRPVVDQHAIMGTEPGTAYGREVVEVLVTYVRGGDDEARNARVSVRVRDDGDLCIGRFSAW</sequence>
<evidence type="ECO:0000313" key="3">
    <source>
        <dbReference type="Proteomes" id="UP000470246"/>
    </source>
</evidence>
<dbReference type="Proteomes" id="UP000470246">
    <property type="component" value="Unassembled WGS sequence"/>
</dbReference>
<proteinExistence type="predicted"/>
<organism evidence="2 3">
    <name type="scientific">Geodermatophilus sabuli</name>
    <dbReference type="NCBI Taxonomy" id="1564158"/>
    <lineage>
        <taxon>Bacteria</taxon>
        <taxon>Bacillati</taxon>
        <taxon>Actinomycetota</taxon>
        <taxon>Actinomycetes</taxon>
        <taxon>Geodermatophilales</taxon>
        <taxon>Geodermatophilaceae</taxon>
        <taxon>Geodermatophilus</taxon>
    </lineage>
</organism>
<keyword evidence="3" id="KW-1185">Reference proteome</keyword>
<gene>
    <name evidence="2" type="ORF">GCU56_16695</name>
</gene>
<evidence type="ECO:0000256" key="1">
    <source>
        <dbReference type="SAM" id="MobiDB-lite"/>
    </source>
</evidence>
<dbReference type="AlphaFoldDB" id="A0A7K3W6N9"/>
<protein>
    <recommendedName>
        <fullName evidence="4">DUF3887 domain-containing protein</fullName>
    </recommendedName>
</protein>
<name>A0A7K3W6N9_9ACTN</name>
<evidence type="ECO:0000313" key="2">
    <source>
        <dbReference type="EMBL" id="NEK59497.1"/>
    </source>
</evidence>
<accession>A0A7K3W6N9</accession>
<reference evidence="2 3" key="1">
    <citation type="submission" date="2020-02" db="EMBL/GenBank/DDBJ databases">
        <title>Geodermatophilus sabuli CPCC 205279 I12A-02694.</title>
        <authorList>
            <person name="Jiang Z."/>
        </authorList>
    </citation>
    <scope>NUCLEOTIDE SEQUENCE [LARGE SCALE GENOMIC DNA]</scope>
    <source>
        <strain evidence="2 3">I12A-02694</strain>
    </source>
</reference>
<feature type="region of interest" description="Disordered" evidence="1">
    <location>
        <begin position="1"/>
        <end position="25"/>
    </location>
</feature>
<evidence type="ECO:0008006" key="4">
    <source>
        <dbReference type="Google" id="ProtNLM"/>
    </source>
</evidence>
<dbReference type="RefSeq" id="WP_163482868.1">
    <property type="nucleotide sequence ID" value="NZ_JAAGWF010000018.1"/>
</dbReference>
<feature type="compositionally biased region" description="Polar residues" evidence="1">
    <location>
        <begin position="1"/>
        <end position="13"/>
    </location>
</feature>
<comment type="caution">
    <text evidence="2">The sequence shown here is derived from an EMBL/GenBank/DDBJ whole genome shotgun (WGS) entry which is preliminary data.</text>
</comment>